<name>A0A1Y1S3B2_9SPIO</name>
<accession>A0A1Y1S3B2</accession>
<gene>
    <name evidence="1" type="ORF">B4O97_01220</name>
</gene>
<evidence type="ECO:0000313" key="1">
    <source>
        <dbReference type="EMBL" id="ORC38407.1"/>
    </source>
</evidence>
<proteinExistence type="predicted"/>
<evidence type="ECO:0008006" key="3">
    <source>
        <dbReference type="Google" id="ProtNLM"/>
    </source>
</evidence>
<dbReference type="OrthoDB" id="367305at2"/>
<dbReference type="RefSeq" id="WP_083047504.1">
    <property type="nucleotide sequence ID" value="NZ_MWQY01000001.1"/>
</dbReference>
<organism evidence="1 2">
    <name type="scientific">Marispirochaeta aestuarii</name>
    <dbReference type="NCBI Taxonomy" id="1963862"/>
    <lineage>
        <taxon>Bacteria</taxon>
        <taxon>Pseudomonadati</taxon>
        <taxon>Spirochaetota</taxon>
        <taxon>Spirochaetia</taxon>
        <taxon>Spirochaetales</taxon>
        <taxon>Spirochaetaceae</taxon>
        <taxon>Marispirochaeta</taxon>
    </lineage>
</organism>
<dbReference type="Proteomes" id="UP000192343">
    <property type="component" value="Unassembled WGS sequence"/>
</dbReference>
<dbReference type="AlphaFoldDB" id="A0A1Y1S3B2"/>
<evidence type="ECO:0000313" key="2">
    <source>
        <dbReference type="Proteomes" id="UP000192343"/>
    </source>
</evidence>
<comment type="caution">
    <text evidence="1">The sequence shown here is derived from an EMBL/GenBank/DDBJ whole genome shotgun (WGS) entry which is preliminary data.</text>
</comment>
<dbReference type="EMBL" id="MWQY01000001">
    <property type="protein sequence ID" value="ORC38407.1"/>
    <property type="molecule type" value="Genomic_DNA"/>
</dbReference>
<keyword evidence="2" id="KW-1185">Reference proteome</keyword>
<reference evidence="1 2" key="1">
    <citation type="submission" date="2017-03" db="EMBL/GenBank/DDBJ databases">
        <title>Draft Genome sequence of Marispirochaeta sp. strain JC444.</title>
        <authorList>
            <person name="Shivani Y."/>
            <person name="Subhash Y."/>
            <person name="Sasikala C."/>
            <person name="Ramana C."/>
        </authorList>
    </citation>
    <scope>NUCLEOTIDE SEQUENCE [LARGE SCALE GENOMIC DNA]</scope>
    <source>
        <strain evidence="1 2">JC444</strain>
    </source>
</reference>
<dbReference type="STRING" id="1963862.B4O97_01220"/>
<sequence length="382" mass="41955">MKKTLFYLCAVFIILLPLAGLNAFDWGVVVDSRSDIDLMEDEDAEYTPRFKSSIWFNHFWADDAETQYSFAGNVFYLYNEEEYHIFDTDLLRLGIKKGGLFGGETVMDASLGRFRFSDPTGIALDHLADGARARFDIGSAAVTGAAGYTGLLTKPEASVNMTLSDYVDDADDDVYFAPKRLFEQLRVEFPNLVEGQLLSVEGLFQQDLSGDDDELNSLHLAGALEGSLGSGFFYNVNGIFSRDISNDLSGYYGSGEVYLYMESFYNSRVSAGVLGGSEDFFTVSSPTLGLIVSPAPAKLTRVSADYSIRPWADRFDPFFRNLQFTAGGRAFYFDGEYTGMEAEGGVRFKPASDVGASLKGGMYLPDDGPNQGLIRLDVSVGL</sequence>
<protein>
    <recommendedName>
        <fullName evidence="3">Alginate export domain-containing protein</fullName>
    </recommendedName>
</protein>